<keyword evidence="1" id="KW-1133">Transmembrane helix</keyword>
<dbReference type="AlphaFoldDB" id="A0A392MJU5"/>
<gene>
    <name evidence="2" type="ORF">A2U01_0008635</name>
</gene>
<keyword evidence="1" id="KW-0472">Membrane</keyword>
<keyword evidence="3" id="KW-1185">Reference proteome</keyword>
<feature type="transmembrane region" description="Helical" evidence="1">
    <location>
        <begin position="15"/>
        <end position="36"/>
    </location>
</feature>
<dbReference type="EMBL" id="LXQA010012844">
    <property type="protein sequence ID" value="MCH87757.1"/>
    <property type="molecule type" value="Genomic_DNA"/>
</dbReference>
<protein>
    <submittedName>
        <fullName evidence="2">Uncharacterized protein</fullName>
    </submittedName>
</protein>
<evidence type="ECO:0000313" key="3">
    <source>
        <dbReference type="Proteomes" id="UP000265520"/>
    </source>
</evidence>
<organism evidence="2 3">
    <name type="scientific">Trifolium medium</name>
    <dbReference type="NCBI Taxonomy" id="97028"/>
    <lineage>
        <taxon>Eukaryota</taxon>
        <taxon>Viridiplantae</taxon>
        <taxon>Streptophyta</taxon>
        <taxon>Embryophyta</taxon>
        <taxon>Tracheophyta</taxon>
        <taxon>Spermatophyta</taxon>
        <taxon>Magnoliopsida</taxon>
        <taxon>eudicotyledons</taxon>
        <taxon>Gunneridae</taxon>
        <taxon>Pentapetalae</taxon>
        <taxon>rosids</taxon>
        <taxon>fabids</taxon>
        <taxon>Fabales</taxon>
        <taxon>Fabaceae</taxon>
        <taxon>Papilionoideae</taxon>
        <taxon>50 kb inversion clade</taxon>
        <taxon>NPAAA clade</taxon>
        <taxon>Hologalegina</taxon>
        <taxon>IRL clade</taxon>
        <taxon>Trifolieae</taxon>
        <taxon>Trifolium</taxon>
    </lineage>
</organism>
<keyword evidence="1" id="KW-0812">Transmembrane</keyword>
<dbReference type="Proteomes" id="UP000265520">
    <property type="component" value="Unassembled WGS sequence"/>
</dbReference>
<accession>A0A392MJU5</accession>
<comment type="caution">
    <text evidence="2">The sequence shown here is derived from an EMBL/GenBank/DDBJ whole genome shotgun (WGS) entry which is preliminary data.</text>
</comment>
<reference evidence="2 3" key="1">
    <citation type="journal article" date="2018" name="Front. Plant Sci.">
        <title>Red Clover (Trifolium pratense) and Zigzag Clover (T. medium) - A Picture of Genomic Similarities and Differences.</title>
        <authorList>
            <person name="Dluhosova J."/>
            <person name="Istvanek J."/>
            <person name="Nedelnik J."/>
            <person name="Repkova J."/>
        </authorList>
    </citation>
    <scope>NUCLEOTIDE SEQUENCE [LARGE SCALE GENOMIC DNA]</scope>
    <source>
        <strain evidence="3">cv. 10/8</strain>
        <tissue evidence="2">Leaf</tissue>
    </source>
</reference>
<evidence type="ECO:0000313" key="2">
    <source>
        <dbReference type="EMBL" id="MCH87757.1"/>
    </source>
</evidence>
<name>A0A392MJU5_9FABA</name>
<evidence type="ECO:0000256" key="1">
    <source>
        <dbReference type="SAM" id="Phobius"/>
    </source>
</evidence>
<sequence>MDPAFAIELKMECGYWMALREIIFTYFLIVFVKISFTHVNREANSIADAPAKEGALIMHISLLLQLLAF</sequence>
<proteinExistence type="predicted"/>